<dbReference type="EMBL" id="JADKPO010000017">
    <property type="protein sequence ID" value="MBF4768843.1"/>
    <property type="molecule type" value="Genomic_DNA"/>
</dbReference>
<comment type="similarity">
    <text evidence="8">Belongs to the glycosyltransferase 87 family.</text>
</comment>
<feature type="transmembrane region" description="Helical" evidence="9">
    <location>
        <begin position="371"/>
        <end position="389"/>
    </location>
</feature>
<dbReference type="AlphaFoldDB" id="A0A930VLC3"/>
<keyword evidence="7 9" id="KW-0472">Membrane</keyword>
<dbReference type="RefSeq" id="WP_194696992.1">
    <property type="nucleotide sequence ID" value="NZ_JADKPO010000017.1"/>
</dbReference>
<dbReference type="Proteomes" id="UP000660668">
    <property type="component" value="Unassembled WGS sequence"/>
</dbReference>
<dbReference type="GO" id="GO:0005886">
    <property type="term" value="C:plasma membrane"/>
    <property type="evidence" value="ECO:0007669"/>
    <property type="project" value="UniProtKB-SubCell"/>
</dbReference>
<accession>A0A930VLC3</accession>
<feature type="transmembrane region" description="Helical" evidence="9">
    <location>
        <begin position="24"/>
        <end position="47"/>
    </location>
</feature>
<keyword evidence="11" id="KW-1185">Reference proteome</keyword>
<dbReference type="GO" id="GO:0016758">
    <property type="term" value="F:hexosyltransferase activity"/>
    <property type="evidence" value="ECO:0007669"/>
    <property type="project" value="InterPro"/>
</dbReference>
<comment type="subcellular location">
    <subcellularLocation>
        <location evidence="1">Cell membrane</location>
        <topology evidence="1">Multi-pass membrane protein</topology>
    </subcellularLocation>
</comment>
<reference evidence="10" key="1">
    <citation type="submission" date="2020-11" db="EMBL/GenBank/DDBJ databases">
        <title>Nocardioides cynanchi sp. nov., isolated from soil of rhizosphere of Cynanchum wilfordii.</title>
        <authorList>
            <person name="Lee J.-S."/>
            <person name="Suh M.K."/>
            <person name="Kim J.-S."/>
        </authorList>
    </citation>
    <scope>NUCLEOTIDE SEQUENCE</scope>
    <source>
        <strain evidence="10">KCTC 19276</strain>
    </source>
</reference>
<protein>
    <submittedName>
        <fullName evidence="10">Glycosyltransferase family 39 protein</fullName>
    </submittedName>
</protein>
<evidence type="ECO:0000256" key="2">
    <source>
        <dbReference type="ARBA" id="ARBA00022475"/>
    </source>
</evidence>
<dbReference type="GO" id="GO:0009103">
    <property type="term" value="P:lipopolysaccharide biosynthetic process"/>
    <property type="evidence" value="ECO:0007669"/>
    <property type="project" value="UniProtKB-ARBA"/>
</dbReference>
<keyword evidence="5 9" id="KW-0812">Transmembrane</keyword>
<keyword evidence="3" id="KW-0328">Glycosyltransferase</keyword>
<organism evidence="10 11">
    <name type="scientific">Nocardioides agariphilus</name>
    <dbReference type="NCBI Taxonomy" id="433664"/>
    <lineage>
        <taxon>Bacteria</taxon>
        <taxon>Bacillati</taxon>
        <taxon>Actinomycetota</taxon>
        <taxon>Actinomycetes</taxon>
        <taxon>Propionibacteriales</taxon>
        <taxon>Nocardioidaceae</taxon>
        <taxon>Nocardioides</taxon>
    </lineage>
</organism>
<evidence type="ECO:0000256" key="7">
    <source>
        <dbReference type="ARBA" id="ARBA00023136"/>
    </source>
</evidence>
<feature type="transmembrane region" description="Helical" evidence="9">
    <location>
        <begin position="185"/>
        <end position="214"/>
    </location>
</feature>
<feature type="transmembrane region" description="Helical" evidence="9">
    <location>
        <begin position="343"/>
        <end position="364"/>
    </location>
</feature>
<sequence>MAVGELPGRTPEGLVASVRWQRRWLGALGILVVALGAAYIAAMPAGLPYDEPSHWFNVQFYLDHHRMPVVGEAGVTYEAQMGPVAYVLAALVAAPFGSAETGFYAARVLGLLQLVALVAVVWRLTRKAMPEHPRAALLAAAVAGLNPMLLAMATSVQNDVLTILLAGVALDLAVTRRPWSHAQSVLLGVLTGLALLTKVSAWPVAAVLVVWLLWKRSGAATALYLAAVLAVSGWWFVRNLQLYGDLTGKAGVDAAGYDFPPLGFRPTELARETVTTLWLPVEYVRNVVAAPLAVEGLVVLLTAVGVVGLAIVSRRLADTRFLLAVVAAVAVLGWLVVTTTMQVVSFRIAFTALFAWFAGFGALATVRWWRLVAVVLVVALVAINVWFLAELVSLEDPGLLPLAAVRQAGDPMR</sequence>
<comment type="caution">
    <text evidence="10">The sequence shown here is derived from an EMBL/GenBank/DDBJ whole genome shotgun (WGS) entry which is preliminary data.</text>
</comment>
<evidence type="ECO:0000256" key="8">
    <source>
        <dbReference type="ARBA" id="ARBA00024033"/>
    </source>
</evidence>
<evidence type="ECO:0000313" key="10">
    <source>
        <dbReference type="EMBL" id="MBF4768843.1"/>
    </source>
</evidence>
<dbReference type="InterPro" id="IPR018584">
    <property type="entry name" value="GT87"/>
</dbReference>
<feature type="transmembrane region" description="Helical" evidence="9">
    <location>
        <begin position="104"/>
        <end position="124"/>
    </location>
</feature>
<dbReference type="GO" id="GO:0016763">
    <property type="term" value="F:pentosyltransferase activity"/>
    <property type="evidence" value="ECO:0007669"/>
    <property type="project" value="TreeGrafter"/>
</dbReference>
<evidence type="ECO:0000256" key="4">
    <source>
        <dbReference type="ARBA" id="ARBA00022679"/>
    </source>
</evidence>
<evidence type="ECO:0000313" key="11">
    <source>
        <dbReference type="Proteomes" id="UP000660668"/>
    </source>
</evidence>
<dbReference type="InterPro" id="IPR050297">
    <property type="entry name" value="LipidA_mod_glycosyltrf_83"/>
</dbReference>
<keyword evidence="6 9" id="KW-1133">Transmembrane helix</keyword>
<feature type="transmembrane region" description="Helical" evidence="9">
    <location>
        <begin position="221"/>
        <end position="237"/>
    </location>
</feature>
<evidence type="ECO:0000256" key="6">
    <source>
        <dbReference type="ARBA" id="ARBA00022989"/>
    </source>
</evidence>
<evidence type="ECO:0000256" key="5">
    <source>
        <dbReference type="ARBA" id="ARBA00022692"/>
    </source>
</evidence>
<evidence type="ECO:0000256" key="9">
    <source>
        <dbReference type="SAM" id="Phobius"/>
    </source>
</evidence>
<feature type="transmembrane region" description="Helical" evidence="9">
    <location>
        <begin position="136"/>
        <end position="156"/>
    </location>
</feature>
<feature type="transmembrane region" description="Helical" evidence="9">
    <location>
        <begin position="288"/>
        <end position="312"/>
    </location>
</feature>
<dbReference type="Pfam" id="PF09594">
    <property type="entry name" value="GT87"/>
    <property type="match status" value="1"/>
</dbReference>
<feature type="transmembrane region" description="Helical" evidence="9">
    <location>
        <begin position="319"/>
        <end position="337"/>
    </location>
</feature>
<dbReference type="PANTHER" id="PTHR33908:SF11">
    <property type="entry name" value="MEMBRANE PROTEIN"/>
    <property type="match status" value="1"/>
</dbReference>
<keyword evidence="4" id="KW-0808">Transferase</keyword>
<name>A0A930VLC3_9ACTN</name>
<keyword evidence="2" id="KW-1003">Cell membrane</keyword>
<evidence type="ECO:0000256" key="3">
    <source>
        <dbReference type="ARBA" id="ARBA00022676"/>
    </source>
</evidence>
<dbReference type="PANTHER" id="PTHR33908">
    <property type="entry name" value="MANNOSYLTRANSFERASE YKCB-RELATED"/>
    <property type="match status" value="1"/>
</dbReference>
<proteinExistence type="inferred from homology"/>
<gene>
    <name evidence="10" type="ORF">ISU10_13840</name>
</gene>
<evidence type="ECO:0000256" key="1">
    <source>
        <dbReference type="ARBA" id="ARBA00004651"/>
    </source>
</evidence>